<feature type="compositionally biased region" description="Pro residues" evidence="1">
    <location>
        <begin position="81"/>
        <end position="95"/>
    </location>
</feature>
<evidence type="ECO:0000313" key="3">
    <source>
        <dbReference type="EMBL" id="AQK61115.1"/>
    </source>
</evidence>
<dbReference type="OrthoDB" id="680252at2759"/>
<evidence type="ECO:0000256" key="1">
    <source>
        <dbReference type="SAM" id="MobiDB-lite"/>
    </source>
</evidence>
<feature type="compositionally biased region" description="Low complexity" evidence="1">
    <location>
        <begin position="1"/>
        <end position="10"/>
    </location>
</feature>
<dbReference type="OMA" id="EVESMMV"/>
<dbReference type="InParanoid" id="B6TC01"/>
<dbReference type="FunCoup" id="B6TC01">
    <property type="interactions" value="166"/>
</dbReference>
<dbReference type="EMBL" id="EU962516">
    <property type="protein sequence ID" value="ACG34634.1"/>
    <property type="molecule type" value="mRNA"/>
</dbReference>
<organism evidence="2">
    <name type="scientific">Zea mays</name>
    <name type="common">Maize</name>
    <dbReference type="NCBI Taxonomy" id="4577"/>
    <lineage>
        <taxon>Eukaryota</taxon>
        <taxon>Viridiplantae</taxon>
        <taxon>Streptophyta</taxon>
        <taxon>Embryophyta</taxon>
        <taxon>Tracheophyta</taxon>
        <taxon>Spermatophyta</taxon>
        <taxon>Magnoliopsida</taxon>
        <taxon>Liliopsida</taxon>
        <taxon>Poales</taxon>
        <taxon>Poaceae</taxon>
        <taxon>PACMAD clade</taxon>
        <taxon>Panicoideae</taxon>
        <taxon>Andropogonodae</taxon>
        <taxon>Andropogoneae</taxon>
        <taxon>Tripsacinae</taxon>
        <taxon>Zea</taxon>
    </lineage>
</organism>
<name>B6TC01_MAIZE</name>
<gene>
    <name evidence="3" type="ORF">ZEAMMB73_Zm00001d054046</name>
</gene>
<dbReference type="IntAct" id="B6TC01">
    <property type="interactions" value="1"/>
</dbReference>
<feature type="region of interest" description="Disordered" evidence="1">
    <location>
        <begin position="1"/>
        <end position="112"/>
    </location>
</feature>
<reference evidence="2" key="1">
    <citation type="journal article" date="2009" name="Plant Mol. Biol.">
        <title>Insights into corn genes derived from large-scale cDNA sequencing.</title>
        <authorList>
            <person name="Alexandrov N.N."/>
            <person name="Brover V.V."/>
            <person name="Freidin S."/>
            <person name="Troukhan M.E."/>
            <person name="Tatarinova T.V."/>
            <person name="Zhang H."/>
            <person name="Swaller T.J."/>
            <person name="Lu Y.P."/>
            <person name="Bouck J."/>
            <person name="Flavell R.B."/>
            <person name="Feldmann K.A."/>
        </authorList>
    </citation>
    <scope>NUCLEOTIDE SEQUENCE</scope>
</reference>
<dbReference type="EMBL" id="CM000780">
    <property type="protein sequence ID" value="AQK61115.1"/>
    <property type="molecule type" value="Genomic_DNA"/>
</dbReference>
<proteinExistence type="evidence at transcript level"/>
<dbReference type="PaxDb" id="4577-GRMZM2G380015_P01"/>
<dbReference type="AlphaFoldDB" id="B6TC01"/>
<protein>
    <submittedName>
        <fullName evidence="2">Uncharacterized protein</fullName>
    </submittedName>
</protein>
<dbReference type="HOGENOM" id="CLU_1527280_0_0_1"/>
<feature type="compositionally biased region" description="Basic and acidic residues" evidence="1">
    <location>
        <begin position="98"/>
        <end position="107"/>
    </location>
</feature>
<feature type="compositionally biased region" description="Polar residues" evidence="1">
    <location>
        <begin position="57"/>
        <end position="68"/>
    </location>
</feature>
<evidence type="ECO:0000313" key="2">
    <source>
        <dbReference type="EMBL" id="ACG34634.1"/>
    </source>
</evidence>
<accession>B6TC01</accession>
<dbReference type="eggNOG" id="ENOG502R3J0">
    <property type="taxonomic scope" value="Eukaryota"/>
</dbReference>
<reference evidence="3" key="2">
    <citation type="submission" date="2015-12" db="EMBL/GenBank/DDBJ databases">
        <title>Update maize B73 reference genome by single molecule sequencing technologies.</title>
        <authorList>
            <consortium name="Maize Genome Sequencing Project"/>
            <person name="Ware D."/>
        </authorList>
    </citation>
    <scope>NUCLEOTIDE SEQUENCE</scope>
    <source>
        <tissue evidence="3">Seedling</tissue>
    </source>
</reference>
<feature type="compositionally biased region" description="Acidic residues" evidence="1">
    <location>
        <begin position="37"/>
        <end position="52"/>
    </location>
</feature>
<dbReference type="KEGG" id="zma:100276468"/>
<sequence>MASSAYAAWDAAEEADIDASASQEELIGRARFISRDNEEEGEGEGEEEEEVEVFSTPPLTHQDPQSQGEEVIVMCSIPFTQPDPTPPPAPAPSPPSDSKSRRPERVKLKPRKKVCKRKRVCKRKVRRANKIRSPTPSRSPELDPLARAVLMIPTAPSTITGGEDILEVARSRGIF</sequence>